<organism evidence="1">
    <name type="scientific">freshwater metagenome</name>
    <dbReference type="NCBI Taxonomy" id="449393"/>
    <lineage>
        <taxon>unclassified sequences</taxon>
        <taxon>metagenomes</taxon>
        <taxon>ecological metagenomes</taxon>
    </lineage>
</organism>
<dbReference type="EMBL" id="CAEZTG010000237">
    <property type="protein sequence ID" value="CAB4581249.1"/>
    <property type="molecule type" value="Genomic_DNA"/>
</dbReference>
<name>A0A6J6F0Z9_9ZZZZ</name>
<protein>
    <submittedName>
        <fullName evidence="1">Unannotated protein</fullName>
    </submittedName>
</protein>
<reference evidence="1" key="1">
    <citation type="submission" date="2020-05" db="EMBL/GenBank/DDBJ databases">
        <authorList>
            <person name="Chiriac C."/>
            <person name="Salcher M."/>
            <person name="Ghai R."/>
            <person name="Kavagutti S V."/>
        </authorList>
    </citation>
    <scope>NUCLEOTIDE SEQUENCE</scope>
</reference>
<sequence>MWVRPNRFAPTVVVIVSWVIESGQLRSTLTRSGYFGSVERRPRPRIGRSTSPLPTAFPRRVFTRRAAISRWTTNGFAVFTIPSTRSRMRRNSCQKSCFTPSSLTINRKRVNVEPPSHWRCSPTRGAPCPITAFSGPRVARSPQPDSKTQDSTFVKEVGRERSVSKLRAVTISKRWN</sequence>
<gene>
    <name evidence="1" type="ORF">UFOPK1603_01803</name>
</gene>
<accession>A0A6J6F0Z9</accession>
<proteinExistence type="predicted"/>
<evidence type="ECO:0000313" key="1">
    <source>
        <dbReference type="EMBL" id="CAB4581249.1"/>
    </source>
</evidence>
<dbReference type="AlphaFoldDB" id="A0A6J6F0Z9"/>